<proteinExistence type="predicted"/>
<gene>
    <name evidence="1" type="ORF">ENP88_07240</name>
</gene>
<reference evidence="1" key="1">
    <citation type="journal article" date="2020" name="mSystems">
        <title>Genome- and Community-Level Interaction Insights into Carbon Utilization and Element Cycling Functions of Hydrothermarchaeota in Hydrothermal Sediment.</title>
        <authorList>
            <person name="Zhou Z."/>
            <person name="Liu Y."/>
            <person name="Xu W."/>
            <person name="Pan J."/>
            <person name="Luo Z.H."/>
            <person name="Li M."/>
        </authorList>
    </citation>
    <scope>NUCLEOTIDE SEQUENCE [LARGE SCALE GENOMIC DNA]</scope>
    <source>
        <strain evidence="1">SpSt-26</strain>
    </source>
</reference>
<name>A0A7J2TLK0_ARCFL</name>
<protein>
    <submittedName>
        <fullName evidence="1">DUF424 domain-containing protein</fullName>
    </submittedName>
</protein>
<dbReference type="AlphaFoldDB" id="A0A7J2TLK0"/>
<dbReference type="InterPro" id="IPR007355">
    <property type="entry name" value="DUF424"/>
</dbReference>
<comment type="caution">
    <text evidence="1">The sequence shown here is derived from an EMBL/GenBank/DDBJ whole genome shotgun (WGS) entry which is preliminary data.</text>
</comment>
<organism evidence="1">
    <name type="scientific">Archaeoglobus fulgidus</name>
    <dbReference type="NCBI Taxonomy" id="2234"/>
    <lineage>
        <taxon>Archaea</taxon>
        <taxon>Methanobacteriati</taxon>
        <taxon>Methanobacteriota</taxon>
        <taxon>Archaeoglobi</taxon>
        <taxon>Archaeoglobales</taxon>
        <taxon>Archaeoglobaceae</taxon>
        <taxon>Archaeoglobus</taxon>
    </lineage>
</organism>
<sequence length="94" mass="10424">MKIYNVRGEILVAVCDSELVGKVFRDGNLKLEVKESFYGEEDFSEKEVAEALKRATIANITGERAVNLAIRLGLIDKDRVLCISGCPHAQMVLI</sequence>
<dbReference type="Gene3D" id="3.30.1860.10">
    <property type="entry name" value="uncharacterized conserved protein from methanopyrus kandleri domain like"/>
    <property type="match status" value="1"/>
</dbReference>
<dbReference type="Pfam" id="PF04242">
    <property type="entry name" value="DUF424"/>
    <property type="match status" value="1"/>
</dbReference>
<dbReference type="EMBL" id="DSLA01000112">
    <property type="protein sequence ID" value="HEH35912.1"/>
    <property type="molecule type" value="Genomic_DNA"/>
</dbReference>
<evidence type="ECO:0000313" key="1">
    <source>
        <dbReference type="EMBL" id="HEH35912.1"/>
    </source>
</evidence>
<accession>A0A7J2TLK0</accession>